<feature type="transmembrane region" description="Helical" evidence="1">
    <location>
        <begin position="150"/>
        <end position="172"/>
    </location>
</feature>
<dbReference type="EMBL" id="AOFQ01000074">
    <property type="protein sequence ID" value="ESQ96889.1"/>
    <property type="molecule type" value="Genomic_DNA"/>
</dbReference>
<keyword evidence="1" id="KW-0812">Transmembrane</keyword>
<dbReference type="PANTHER" id="PTHR38684">
    <property type="entry name" value="PROTEIN AMPE"/>
    <property type="match status" value="1"/>
</dbReference>
<dbReference type="InterPro" id="IPR052966">
    <property type="entry name" value="Beta-lactamase_Reg"/>
</dbReference>
<reference evidence="2" key="1">
    <citation type="submission" date="2013-07" db="EMBL/GenBank/DDBJ databases">
        <authorList>
            <person name="Schaap P.J."/>
            <person name="Mehboob F."/>
            <person name="Oosterkamp M.J."/>
            <person name="de Vos W.M."/>
            <person name="Stams A.J.M."/>
            <person name="Koehorst J.J."/>
        </authorList>
    </citation>
    <scope>NUCLEOTIDE SEQUENCE [LARGE SCALE GENOMIC DNA]</scope>
    <source>
        <strain evidence="2">AW-1</strain>
    </source>
</reference>
<proteinExistence type="predicted"/>
<dbReference type="InterPro" id="IPR031347">
    <property type="entry name" value="AmpE"/>
</dbReference>
<keyword evidence="1" id="KW-0472">Membrane</keyword>
<feature type="transmembrane region" description="Helical" evidence="1">
    <location>
        <begin position="193"/>
        <end position="214"/>
    </location>
</feature>
<accession>V4Q2E5</accession>
<organism evidence="2">
    <name type="scientific">Stutzerimonas chloritidismutans AW-1</name>
    <dbReference type="NCBI Taxonomy" id="1263865"/>
    <lineage>
        <taxon>Bacteria</taxon>
        <taxon>Pseudomonadati</taxon>
        <taxon>Pseudomonadota</taxon>
        <taxon>Gammaproteobacteria</taxon>
        <taxon>Pseudomonadales</taxon>
        <taxon>Pseudomonadaceae</taxon>
        <taxon>Stutzerimonas</taxon>
    </lineage>
</organism>
<protein>
    <submittedName>
        <fullName evidence="2">Membrane protein</fullName>
    </submittedName>
</protein>
<evidence type="ECO:0000313" key="2">
    <source>
        <dbReference type="EMBL" id="ESQ96889.1"/>
    </source>
</evidence>
<sequence length="282" mass="31577">MSFLVILLVLLVEKFSDWRPRLQYDSPWLTRLRQVEASPRLRQTPWLALLLLVLFPVLLLGLVLLALEPLAYGWLSLPVHLLVLLYSLGRGHAKAELGAFRDAWRRGDEEAAALAAERDAGLQAQERAQAPPSLLAAVQSWLLWRSYEGFFAVIFWYLLLGPMAALAYRLLALCAEHTELEGLRERAEQLRHAFDWLPVRVLLGSFALVGNFVAVNRALLHELLSWDVPARRLLADAGPLAADLPPATEGEAGIARLDGIAALLVRTRVFWYAVIAVWTILV</sequence>
<dbReference type="AlphaFoldDB" id="V4Q2E5"/>
<comment type="caution">
    <text evidence="2">The sequence shown here is derived from an EMBL/GenBank/DDBJ whole genome shotgun (WGS) entry which is preliminary data.</text>
</comment>
<dbReference type="GO" id="GO:0005886">
    <property type="term" value="C:plasma membrane"/>
    <property type="evidence" value="ECO:0007669"/>
    <property type="project" value="TreeGrafter"/>
</dbReference>
<dbReference type="Pfam" id="PF17113">
    <property type="entry name" value="AmpE"/>
    <property type="match status" value="1"/>
</dbReference>
<dbReference type="PATRIC" id="fig|1263865.4.peg.4590"/>
<keyword evidence="1" id="KW-1133">Transmembrane helix</keyword>
<gene>
    <name evidence="2" type="ORF">F753_23915</name>
</gene>
<feature type="transmembrane region" description="Helical" evidence="1">
    <location>
        <begin position="260"/>
        <end position="281"/>
    </location>
</feature>
<evidence type="ECO:0000256" key="1">
    <source>
        <dbReference type="SAM" id="Phobius"/>
    </source>
</evidence>
<name>V4Q2E5_STUCH</name>
<dbReference type="Proteomes" id="UP000017822">
    <property type="component" value="Unassembled WGS sequence"/>
</dbReference>
<dbReference type="RefSeq" id="WP_023447161.1">
    <property type="nucleotide sequence ID" value="NZ_AOFQ01000074.1"/>
</dbReference>
<dbReference type="PANTHER" id="PTHR38684:SF1">
    <property type="entry name" value="PROTEIN AMPE"/>
    <property type="match status" value="1"/>
</dbReference>
<feature type="transmembrane region" description="Helical" evidence="1">
    <location>
        <begin position="46"/>
        <end position="65"/>
    </location>
</feature>
<dbReference type="GO" id="GO:0046677">
    <property type="term" value="P:response to antibiotic"/>
    <property type="evidence" value="ECO:0007669"/>
    <property type="project" value="TreeGrafter"/>
</dbReference>